<organism evidence="1 2">
    <name type="scientific">Rhodovulum imhoffii</name>
    <dbReference type="NCBI Taxonomy" id="365340"/>
    <lineage>
        <taxon>Bacteria</taxon>
        <taxon>Pseudomonadati</taxon>
        <taxon>Pseudomonadota</taxon>
        <taxon>Alphaproteobacteria</taxon>
        <taxon>Rhodobacterales</taxon>
        <taxon>Paracoccaceae</taxon>
        <taxon>Rhodovulum</taxon>
    </lineage>
</organism>
<accession>A0A2T5BH62</accession>
<feature type="non-terminal residue" evidence="1">
    <location>
        <position position="1"/>
    </location>
</feature>
<evidence type="ECO:0000313" key="2">
    <source>
        <dbReference type="Proteomes" id="UP000243859"/>
    </source>
</evidence>
<keyword evidence="2" id="KW-1185">Reference proteome</keyword>
<sequence>EAVFAPLVVCEETTVASEPEPPCAGTPIRIVRGSIVIELALDAPAARIAEIVHALEAHAC</sequence>
<protein>
    <submittedName>
        <fullName evidence="1">Uncharacterized protein</fullName>
    </submittedName>
</protein>
<dbReference type="AlphaFoldDB" id="A0A2T5BH62"/>
<dbReference type="Proteomes" id="UP000243859">
    <property type="component" value="Unassembled WGS sequence"/>
</dbReference>
<proteinExistence type="predicted"/>
<name>A0A2T5BH62_9RHOB</name>
<gene>
    <name evidence="1" type="ORF">C8N32_1463</name>
</gene>
<dbReference type="EMBL" id="QAAA01000046">
    <property type="protein sequence ID" value="PTM98337.1"/>
    <property type="molecule type" value="Genomic_DNA"/>
</dbReference>
<evidence type="ECO:0000313" key="1">
    <source>
        <dbReference type="EMBL" id="PTM98337.1"/>
    </source>
</evidence>
<comment type="caution">
    <text evidence="1">The sequence shown here is derived from an EMBL/GenBank/DDBJ whole genome shotgun (WGS) entry which is preliminary data.</text>
</comment>
<reference evidence="1 2" key="1">
    <citation type="submission" date="2018-04" db="EMBL/GenBank/DDBJ databases">
        <title>Genomic Encyclopedia of Archaeal and Bacterial Type Strains, Phase II (KMG-II): from individual species to whole genera.</title>
        <authorList>
            <person name="Goeker M."/>
        </authorList>
    </citation>
    <scope>NUCLEOTIDE SEQUENCE [LARGE SCALE GENOMIC DNA]</scope>
    <source>
        <strain evidence="1 2">DSM 18064</strain>
    </source>
</reference>